<dbReference type="EMBL" id="FO082051">
    <property type="protein sequence ID" value="CCE81730.1"/>
    <property type="molecule type" value="Genomic_DNA"/>
</dbReference>
<dbReference type="InParanoid" id="G8YEY1"/>
<protein>
    <submittedName>
        <fullName evidence="2">Piso0_002396 protein</fullName>
    </submittedName>
</protein>
<name>G8YEY1_PICSO</name>
<dbReference type="HOGENOM" id="CLU_1441551_0_0_1"/>
<sequence>MTAAVARSSHLKLDQQKTGSGKSTSTNVGTVNVSGTLRLAALRRAARLALRRTARLAVRRTARLALGGAVRLLALMRTFRLAGRLGRRVLQGQTGSQHSGGEQNRSDNGSSLHCSCSFSCLLEKCISLSCISNKLYGKTAVRGGGPRSYLYCWLTAAIPLLRYQALFLAPEGSSGLSKQWTVFRAAVC</sequence>
<evidence type="ECO:0000256" key="1">
    <source>
        <dbReference type="SAM" id="MobiDB-lite"/>
    </source>
</evidence>
<dbReference type="Proteomes" id="UP000005222">
    <property type="component" value="Chromosome I"/>
</dbReference>
<gene>
    <name evidence="2" type="primary">Piso0_002396</name>
    <name evidence="2" type="ORF">GNLVRS01_PISO0I09270g</name>
</gene>
<feature type="region of interest" description="Disordered" evidence="1">
    <location>
        <begin position="1"/>
        <end position="28"/>
    </location>
</feature>
<accession>G8YEY1</accession>
<evidence type="ECO:0000313" key="3">
    <source>
        <dbReference type="Proteomes" id="UP000005222"/>
    </source>
</evidence>
<dbReference type="AlphaFoldDB" id="G8YEY1"/>
<keyword evidence="3" id="KW-1185">Reference proteome</keyword>
<evidence type="ECO:0000313" key="2">
    <source>
        <dbReference type="EMBL" id="CCE81730.1"/>
    </source>
</evidence>
<feature type="compositionally biased region" description="Polar residues" evidence="1">
    <location>
        <begin position="16"/>
        <end position="28"/>
    </location>
</feature>
<reference evidence="2 3" key="1">
    <citation type="journal article" date="2012" name="G3 (Bethesda)">
        <title>Pichia sorbitophila, an interspecies yeast hybrid reveals early steps of genome resolution following polyploidization.</title>
        <authorList>
            <person name="Leh Louis V."/>
            <person name="Despons L."/>
            <person name="Friedrich A."/>
            <person name="Martin T."/>
            <person name="Durrens P."/>
            <person name="Casaregola S."/>
            <person name="Neuveglise C."/>
            <person name="Fairhead C."/>
            <person name="Marck C."/>
            <person name="Cruz J.A."/>
            <person name="Straub M.L."/>
            <person name="Kugler V."/>
            <person name="Sacerdot C."/>
            <person name="Uzunov Z."/>
            <person name="Thierry A."/>
            <person name="Weiss S."/>
            <person name="Bleykasten C."/>
            <person name="De Montigny J."/>
            <person name="Jacques N."/>
            <person name="Jung P."/>
            <person name="Lemaire M."/>
            <person name="Mallet S."/>
            <person name="Morel G."/>
            <person name="Richard G.F."/>
            <person name="Sarkar A."/>
            <person name="Savel G."/>
            <person name="Schacherer J."/>
            <person name="Seret M.L."/>
            <person name="Talla E."/>
            <person name="Samson G."/>
            <person name="Jubin C."/>
            <person name="Poulain J."/>
            <person name="Vacherie B."/>
            <person name="Barbe V."/>
            <person name="Pelletier E."/>
            <person name="Sherman D.J."/>
            <person name="Westhof E."/>
            <person name="Weissenbach J."/>
            <person name="Baret P.V."/>
            <person name="Wincker P."/>
            <person name="Gaillardin C."/>
            <person name="Dujon B."/>
            <person name="Souciet J.L."/>
        </authorList>
    </citation>
    <scope>NUCLEOTIDE SEQUENCE [LARGE SCALE GENOMIC DNA]</scope>
    <source>
        <strain evidence="3">ATCC MYA-4447 / BCRC 22081 / CBS 7064 / NBRC 10061 / NRRL Y-12695</strain>
    </source>
</reference>
<organism evidence="2 3">
    <name type="scientific">Pichia sorbitophila (strain ATCC MYA-4447 / BCRC 22081 / CBS 7064 / NBRC 10061 / NRRL Y-12695)</name>
    <name type="common">Hybrid yeast</name>
    <dbReference type="NCBI Taxonomy" id="559304"/>
    <lineage>
        <taxon>Eukaryota</taxon>
        <taxon>Fungi</taxon>
        <taxon>Dikarya</taxon>
        <taxon>Ascomycota</taxon>
        <taxon>Saccharomycotina</taxon>
        <taxon>Pichiomycetes</taxon>
        <taxon>Debaryomycetaceae</taxon>
        <taxon>Millerozyma</taxon>
    </lineage>
</organism>
<proteinExistence type="predicted"/>